<dbReference type="RefSeq" id="WP_008724950.1">
    <property type="nucleotide sequence ID" value="NZ_JBBMFM010000191.1"/>
</dbReference>
<protein>
    <submittedName>
        <fullName evidence="2">DUF6465 family protein</fullName>
    </submittedName>
</protein>
<gene>
    <name evidence="2" type="ORF">WMQ36_26650</name>
</gene>
<accession>A0ABV1DDV7</accession>
<evidence type="ECO:0000256" key="1">
    <source>
        <dbReference type="SAM" id="MobiDB-lite"/>
    </source>
</evidence>
<feature type="compositionally biased region" description="Low complexity" evidence="1">
    <location>
        <begin position="34"/>
        <end position="64"/>
    </location>
</feature>
<dbReference type="Proteomes" id="UP001454086">
    <property type="component" value="Unassembled WGS sequence"/>
</dbReference>
<name>A0ABV1DDV7_9FIRM</name>
<sequence>MVEAKKDVKAAAKPAEETVKPVVNEEVAAAPVEEVKAEAPAAKAAKAPAKKAAPAAKKAPAKTAAAKKETVKKEAVKKEAVKKETAKKETEKKAPAKTAAAKAAPAKKPAAKKAEPVAAVHFQFDGKDLVAKDVLDQAVKAYKSTHKGVEIKNIELYIVANEGAAYYVVNGEGNDDFKIML</sequence>
<organism evidence="2 3">
    <name type="scientific">Enterocloster hominis</name>
    <name type="common">ex Hitch et al. 2024</name>
    <dbReference type="NCBI Taxonomy" id="1917870"/>
    <lineage>
        <taxon>Bacteria</taxon>
        <taxon>Bacillati</taxon>
        <taxon>Bacillota</taxon>
        <taxon>Clostridia</taxon>
        <taxon>Lachnospirales</taxon>
        <taxon>Lachnospiraceae</taxon>
        <taxon>Enterocloster</taxon>
    </lineage>
</organism>
<keyword evidence="3" id="KW-1185">Reference proteome</keyword>
<reference evidence="2 3" key="1">
    <citation type="submission" date="2024-03" db="EMBL/GenBank/DDBJ databases">
        <title>Human intestinal bacterial collection.</title>
        <authorList>
            <person name="Pauvert C."/>
            <person name="Hitch T.C.A."/>
            <person name="Clavel T."/>
        </authorList>
    </citation>
    <scope>NUCLEOTIDE SEQUENCE [LARGE SCALE GENOMIC DNA]</scope>
    <source>
        <strain evidence="2 3">CLA-SR-H021</strain>
    </source>
</reference>
<dbReference type="EMBL" id="JBBMFM010000191">
    <property type="protein sequence ID" value="MEQ2428543.1"/>
    <property type="molecule type" value="Genomic_DNA"/>
</dbReference>
<feature type="compositionally biased region" description="Basic and acidic residues" evidence="1">
    <location>
        <begin position="66"/>
        <end position="94"/>
    </location>
</feature>
<evidence type="ECO:0000313" key="3">
    <source>
        <dbReference type="Proteomes" id="UP001454086"/>
    </source>
</evidence>
<comment type="caution">
    <text evidence="2">The sequence shown here is derived from an EMBL/GenBank/DDBJ whole genome shotgun (WGS) entry which is preliminary data.</text>
</comment>
<evidence type="ECO:0000313" key="2">
    <source>
        <dbReference type="EMBL" id="MEQ2428543.1"/>
    </source>
</evidence>
<proteinExistence type="predicted"/>
<feature type="compositionally biased region" description="Low complexity" evidence="1">
    <location>
        <begin position="96"/>
        <end position="108"/>
    </location>
</feature>
<feature type="region of interest" description="Disordered" evidence="1">
    <location>
        <begin position="34"/>
        <end position="112"/>
    </location>
</feature>
<dbReference type="InterPro" id="IPR046313">
    <property type="entry name" value="DUF6465"/>
</dbReference>
<dbReference type="Pfam" id="PF20069">
    <property type="entry name" value="DUF6465"/>
    <property type="match status" value="1"/>
</dbReference>